<keyword evidence="1" id="KW-1133">Transmembrane helix</keyword>
<accession>A0A8S9FPZ0</accession>
<gene>
    <name evidence="2" type="ORF">F2Q70_00030675</name>
</gene>
<evidence type="ECO:0000256" key="1">
    <source>
        <dbReference type="SAM" id="Phobius"/>
    </source>
</evidence>
<feature type="transmembrane region" description="Helical" evidence="1">
    <location>
        <begin position="138"/>
        <end position="156"/>
    </location>
</feature>
<name>A0A8S9FPZ0_BRACR</name>
<keyword evidence="1" id="KW-0472">Membrane</keyword>
<organism evidence="2">
    <name type="scientific">Brassica cretica</name>
    <name type="common">Mustard</name>
    <dbReference type="NCBI Taxonomy" id="69181"/>
    <lineage>
        <taxon>Eukaryota</taxon>
        <taxon>Viridiplantae</taxon>
        <taxon>Streptophyta</taxon>
        <taxon>Embryophyta</taxon>
        <taxon>Tracheophyta</taxon>
        <taxon>Spermatophyta</taxon>
        <taxon>Magnoliopsida</taxon>
        <taxon>eudicotyledons</taxon>
        <taxon>Gunneridae</taxon>
        <taxon>Pentapetalae</taxon>
        <taxon>rosids</taxon>
        <taxon>malvids</taxon>
        <taxon>Brassicales</taxon>
        <taxon>Brassicaceae</taxon>
        <taxon>Brassiceae</taxon>
        <taxon>Brassica</taxon>
    </lineage>
</organism>
<protein>
    <submittedName>
        <fullName evidence="2">Uncharacterized protein</fullName>
    </submittedName>
</protein>
<dbReference type="EMBL" id="QGKY02002305">
    <property type="protein sequence ID" value="KAF2534527.1"/>
    <property type="molecule type" value="Genomic_DNA"/>
</dbReference>
<proteinExistence type="predicted"/>
<comment type="caution">
    <text evidence="2">The sequence shown here is derived from an EMBL/GenBank/DDBJ whole genome shotgun (WGS) entry which is preliminary data.</text>
</comment>
<reference evidence="2" key="1">
    <citation type="submission" date="2019-12" db="EMBL/GenBank/DDBJ databases">
        <title>Genome sequencing and annotation of Brassica cretica.</title>
        <authorList>
            <person name="Studholme D.J."/>
            <person name="Sarris P.F."/>
        </authorList>
    </citation>
    <scope>NUCLEOTIDE SEQUENCE</scope>
    <source>
        <strain evidence="2">PFS-102/07</strain>
        <tissue evidence="2">Leaf</tissue>
    </source>
</reference>
<evidence type="ECO:0000313" key="2">
    <source>
        <dbReference type="EMBL" id="KAF2534527.1"/>
    </source>
</evidence>
<keyword evidence="1" id="KW-0812">Transmembrane</keyword>
<dbReference type="AlphaFoldDB" id="A0A8S9FPZ0"/>
<sequence>MDWSCSNSNSGTLICQAAGLFFFVIPKLPHTRRIGSFTFLRCFSPPSHLPLLLHIPFVLSISIAQKSKLYRSSTYILGQGMVQREDNAEDMRFYGGDRRFGRGKGGATSRSNGGSNTILNPFSSHSIQSRLRRRCREVQFILIQILGYVYPTMVISKMTPEELSMLPSVSQM</sequence>